<dbReference type="InterPro" id="IPR053317">
    <property type="entry name" value="Tubulin_polyglutamylase"/>
</dbReference>
<dbReference type="InterPro" id="IPR004344">
    <property type="entry name" value="TTL/TTLL_fam"/>
</dbReference>
<dbReference type="Proteomes" id="UP000475862">
    <property type="component" value="Unassembled WGS sequence"/>
</dbReference>
<dbReference type="PROSITE" id="PS51221">
    <property type="entry name" value="TTL"/>
    <property type="match status" value="1"/>
</dbReference>
<dbReference type="OrthoDB" id="202825at2759"/>
<dbReference type="AlphaFoldDB" id="A0A6G0TIM1"/>
<evidence type="ECO:0000313" key="2">
    <source>
        <dbReference type="Proteomes" id="UP000475862"/>
    </source>
</evidence>
<gene>
    <name evidence="1" type="ORF">AGLY_009311</name>
</gene>
<dbReference type="PANTHER" id="PTHR47113:SF1">
    <property type="entry name" value="LD09343P"/>
    <property type="match status" value="1"/>
</dbReference>
<name>A0A6G0TIM1_APHGL</name>
<dbReference type="Gene3D" id="3.30.470.20">
    <property type="entry name" value="ATP-grasp fold, B domain"/>
    <property type="match status" value="1"/>
</dbReference>
<dbReference type="EMBL" id="VYZN01000036">
    <property type="protein sequence ID" value="KAE9533270.1"/>
    <property type="molecule type" value="Genomic_DNA"/>
</dbReference>
<sequence length="506" mass="59143">MRLRWFSMPLAVGFMLLLCVVLLAVNFFELNWIQYEHNKFHHGREPFAVQPPSPPPPPSQWHADAAKRPAYIVLAKNADAGHLTHVFDVFNVYGYTRRPFDKKVDWDVIWAHEYPFKTYADKITFSDLKPHQKVNHFPGVGFITNKIDLATSDIKYVPPAFHMPLEKSKFFTFAKQYPHKLFVQKQNNHRGIKIKSIKELDFNSTGTFIQEYIDNPLLIDGYKFDIGVYTIITSIDPLRVYIYNGDILFRFCPEKYHPFNPDNIDKYVIGDDYLPTWEVPSLKKYYVDQGASMKASVEAHLKAQGRDATKIWDQLEDAIRVVCLEKESKIRNLMKNYKSKTNFFEMARFDFVVDDDLKVYIMEVNMSPNLSSAHYRPNRLLYEQVLFNLFAIVGLTHFERREKSISMAVSTKNIVAYPETCAKMNCNSCDSEDCLLCSPCMDEYTKVQLTNAYREYIDRHDCKRVFPPKFNPNFLNNSVDLSGYSLNTRLMYKWFKGKCIADTEWC</sequence>
<reference evidence="1 2" key="1">
    <citation type="submission" date="2019-08" db="EMBL/GenBank/DDBJ databases">
        <title>The genome of the soybean aphid Biotype 1, its phylome, world population structure and adaptation to the North American continent.</title>
        <authorList>
            <person name="Giordano R."/>
            <person name="Donthu R.K."/>
            <person name="Hernandez A.G."/>
            <person name="Wright C.L."/>
            <person name="Zimin A.V."/>
        </authorList>
    </citation>
    <scope>NUCLEOTIDE SEQUENCE [LARGE SCALE GENOMIC DNA]</scope>
    <source>
        <tissue evidence="1">Whole aphids</tissue>
    </source>
</reference>
<dbReference type="SUPFAM" id="SSF56059">
    <property type="entry name" value="Glutathione synthetase ATP-binding domain-like"/>
    <property type="match status" value="1"/>
</dbReference>
<protein>
    <submittedName>
        <fullName evidence="1">Uncharacterized protein</fullName>
    </submittedName>
</protein>
<accession>A0A6G0TIM1</accession>
<proteinExistence type="predicted"/>
<comment type="caution">
    <text evidence="1">The sequence shown here is derived from an EMBL/GenBank/DDBJ whole genome shotgun (WGS) entry which is preliminary data.</text>
</comment>
<dbReference type="PANTHER" id="PTHR47113">
    <property type="entry name" value="LD09343P"/>
    <property type="match status" value="1"/>
</dbReference>
<evidence type="ECO:0000313" key="1">
    <source>
        <dbReference type="EMBL" id="KAE9533270.1"/>
    </source>
</evidence>
<organism evidence="1 2">
    <name type="scientific">Aphis glycines</name>
    <name type="common">Soybean aphid</name>
    <dbReference type="NCBI Taxonomy" id="307491"/>
    <lineage>
        <taxon>Eukaryota</taxon>
        <taxon>Metazoa</taxon>
        <taxon>Ecdysozoa</taxon>
        <taxon>Arthropoda</taxon>
        <taxon>Hexapoda</taxon>
        <taxon>Insecta</taxon>
        <taxon>Pterygota</taxon>
        <taxon>Neoptera</taxon>
        <taxon>Paraneoptera</taxon>
        <taxon>Hemiptera</taxon>
        <taxon>Sternorrhyncha</taxon>
        <taxon>Aphidomorpha</taxon>
        <taxon>Aphidoidea</taxon>
        <taxon>Aphididae</taxon>
        <taxon>Aphidini</taxon>
        <taxon>Aphis</taxon>
        <taxon>Aphis</taxon>
    </lineage>
</organism>
<dbReference type="Pfam" id="PF03133">
    <property type="entry name" value="TTL"/>
    <property type="match status" value="1"/>
</dbReference>
<keyword evidence="2" id="KW-1185">Reference proteome</keyword>